<organism evidence="2 3">
    <name type="scientific">Hymenobacter montanus</name>
    <dbReference type="NCBI Taxonomy" id="2771359"/>
    <lineage>
        <taxon>Bacteria</taxon>
        <taxon>Pseudomonadati</taxon>
        <taxon>Bacteroidota</taxon>
        <taxon>Cytophagia</taxon>
        <taxon>Cytophagales</taxon>
        <taxon>Hymenobacteraceae</taxon>
        <taxon>Hymenobacter</taxon>
    </lineage>
</organism>
<dbReference type="InterPro" id="IPR006119">
    <property type="entry name" value="Resolv_N"/>
</dbReference>
<dbReference type="AlphaFoldDB" id="A0A927BH43"/>
<dbReference type="RefSeq" id="WP_191006607.1">
    <property type="nucleotide sequence ID" value="NZ_JACXAD010000023.1"/>
</dbReference>
<evidence type="ECO:0000259" key="1">
    <source>
        <dbReference type="PROSITE" id="PS51736"/>
    </source>
</evidence>
<accession>A0A927BH43</accession>
<name>A0A927BH43_9BACT</name>
<sequence>MHLGYARGSAKDQHLDTQLKQLKASGVDRLHQEKISGTTTPQPVLTELLANVRAGDAVTVAHLSWLGRSSAHIMQMGADLSAHQMRSVALDTWSTCRHITLLWDEFFNKGQ</sequence>
<dbReference type="InterPro" id="IPR036162">
    <property type="entry name" value="Resolvase-like_N_sf"/>
</dbReference>
<evidence type="ECO:0000313" key="2">
    <source>
        <dbReference type="EMBL" id="MBD2769798.1"/>
    </source>
</evidence>
<proteinExistence type="predicted"/>
<comment type="caution">
    <text evidence="2">The sequence shown here is derived from an EMBL/GenBank/DDBJ whole genome shotgun (WGS) entry which is preliminary data.</text>
</comment>
<dbReference type="SUPFAM" id="SSF53041">
    <property type="entry name" value="Resolvase-like"/>
    <property type="match status" value="1"/>
</dbReference>
<dbReference type="EMBL" id="JACXAD010000023">
    <property type="protein sequence ID" value="MBD2769798.1"/>
    <property type="molecule type" value="Genomic_DNA"/>
</dbReference>
<dbReference type="Pfam" id="PF00239">
    <property type="entry name" value="Resolvase"/>
    <property type="match status" value="1"/>
</dbReference>
<evidence type="ECO:0000313" key="3">
    <source>
        <dbReference type="Proteomes" id="UP000612233"/>
    </source>
</evidence>
<dbReference type="CDD" id="cd03768">
    <property type="entry name" value="SR_ResInv"/>
    <property type="match status" value="1"/>
</dbReference>
<dbReference type="Proteomes" id="UP000612233">
    <property type="component" value="Unassembled WGS sequence"/>
</dbReference>
<feature type="domain" description="Resolvase/invertase-type recombinase catalytic" evidence="1">
    <location>
        <begin position="1"/>
        <end position="111"/>
    </location>
</feature>
<dbReference type="GO" id="GO:0003677">
    <property type="term" value="F:DNA binding"/>
    <property type="evidence" value="ECO:0007669"/>
    <property type="project" value="InterPro"/>
</dbReference>
<dbReference type="PROSITE" id="PS51736">
    <property type="entry name" value="RECOMBINASES_3"/>
    <property type="match status" value="1"/>
</dbReference>
<reference evidence="2" key="1">
    <citation type="submission" date="2020-09" db="EMBL/GenBank/DDBJ databases">
        <authorList>
            <person name="Kim M.K."/>
        </authorList>
    </citation>
    <scope>NUCLEOTIDE SEQUENCE</scope>
    <source>
        <strain evidence="2">BT664</strain>
    </source>
</reference>
<dbReference type="SMART" id="SM00857">
    <property type="entry name" value="Resolvase"/>
    <property type="match status" value="1"/>
</dbReference>
<gene>
    <name evidence="2" type="ORF">IC235_18060</name>
</gene>
<dbReference type="GO" id="GO:0000150">
    <property type="term" value="F:DNA strand exchange activity"/>
    <property type="evidence" value="ECO:0007669"/>
    <property type="project" value="InterPro"/>
</dbReference>
<dbReference type="Gene3D" id="3.40.50.1390">
    <property type="entry name" value="Resolvase, N-terminal catalytic domain"/>
    <property type="match status" value="1"/>
</dbReference>
<protein>
    <submittedName>
        <fullName evidence="2">Recombinase family protein</fullName>
    </submittedName>
</protein>
<keyword evidence="3" id="KW-1185">Reference proteome</keyword>